<accession>A0A9P5GZ10</accession>
<feature type="region of interest" description="Disordered" evidence="1">
    <location>
        <begin position="417"/>
        <end position="462"/>
    </location>
</feature>
<feature type="region of interest" description="Disordered" evidence="1">
    <location>
        <begin position="530"/>
        <end position="562"/>
    </location>
</feature>
<evidence type="ECO:0008006" key="4">
    <source>
        <dbReference type="Google" id="ProtNLM"/>
    </source>
</evidence>
<reference evidence="2" key="1">
    <citation type="submission" date="2020-03" db="EMBL/GenBank/DDBJ databases">
        <title>Draft Genome Sequence of Cylindrodendrum hubeiense.</title>
        <authorList>
            <person name="Buettner E."/>
            <person name="Kellner H."/>
        </authorList>
    </citation>
    <scope>NUCLEOTIDE SEQUENCE</scope>
    <source>
        <strain evidence="2">IHI 201604</strain>
    </source>
</reference>
<feature type="compositionally biased region" description="Low complexity" evidence="1">
    <location>
        <begin position="433"/>
        <end position="448"/>
    </location>
</feature>
<feature type="region of interest" description="Disordered" evidence="1">
    <location>
        <begin position="212"/>
        <end position="237"/>
    </location>
</feature>
<comment type="caution">
    <text evidence="2">The sequence shown here is derived from an EMBL/GenBank/DDBJ whole genome shotgun (WGS) entry which is preliminary data.</text>
</comment>
<dbReference type="EMBL" id="JAANBB010000464">
    <property type="protein sequence ID" value="KAF7542266.1"/>
    <property type="molecule type" value="Genomic_DNA"/>
</dbReference>
<evidence type="ECO:0000313" key="2">
    <source>
        <dbReference type="EMBL" id="KAF7542266.1"/>
    </source>
</evidence>
<organism evidence="2 3">
    <name type="scientific">Cylindrodendrum hubeiense</name>
    <dbReference type="NCBI Taxonomy" id="595255"/>
    <lineage>
        <taxon>Eukaryota</taxon>
        <taxon>Fungi</taxon>
        <taxon>Dikarya</taxon>
        <taxon>Ascomycota</taxon>
        <taxon>Pezizomycotina</taxon>
        <taxon>Sordariomycetes</taxon>
        <taxon>Hypocreomycetidae</taxon>
        <taxon>Hypocreales</taxon>
        <taxon>Nectriaceae</taxon>
        <taxon>Cylindrodendrum</taxon>
    </lineage>
</organism>
<gene>
    <name evidence="2" type="ORF">G7Z17_g11726</name>
</gene>
<keyword evidence="3" id="KW-1185">Reference proteome</keyword>
<sequence>MRYEDWDILLFPRGCEVPMKEFKVACHVVHDTEFSQTNGSFGIPTLCCFVPSLAAGTPFQISIHSWTVPAISQFTKTYSEYPNSVKFEARLFVDGRLVASTSIDRKSDWPHVIAHSFNFSKNGDLESLKFPLFQQELLQQNYWSPADDLGRIKLVISEGFPRDSLSLPMERVKNIVAFSFQHAPLEILESSSIAWPNPSMWRRTPFTASMPVPTYPSDDAKSHAHSPRRRPPGLQGVAAGNTAPMIQGIMSEISANCEPRNQALSSCPVEEPAGFGGPGLFEDSNTYFEWLGSMNTGMHDVSPSFTATASKSRRSKTSTDISMPDYTSSTHGGQMSISGDGPFAMASFQPEDDVNTGHMKVPSNTPTRGQGVYESEGIPFPIITHDSGIPADLANSLTNSLLNQAMPFQRRAANMPVSMAEPRSRKETRMRRPTPSTISSISTTGQSSQERRKWSQQSSIPSGGVIPISLVRSQTKSPKDLTCSEINQRTPSMGKFGANLANLAGQENILETHSFSDKGNKRVRHFTPGSAKTIEEEDEPRRASPRIRLTPFAEGSPTARSG</sequence>
<feature type="region of interest" description="Disordered" evidence="1">
    <location>
        <begin position="305"/>
        <end position="357"/>
    </location>
</feature>
<feature type="compositionally biased region" description="Polar residues" evidence="1">
    <location>
        <begin position="325"/>
        <end position="337"/>
    </location>
</feature>
<proteinExistence type="predicted"/>
<name>A0A9P5GZ10_9HYPO</name>
<dbReference type="AlphaFoldDB" id="A0A9P5GZ10"/>
<evidence type="ECO:0000256" key="1">
    <source>
        <dbReference type="SAM" id="MobiDB-lite"/>
    </source>
</evidence>
<dbReference type="OrthoDB" id="5417628at2759"/>
<protein>
    <recommendedName>
        <fullName evidence="4">NADH dehydrogenase (Ubiquinone)-like protein</fullName>
    </recommendedName>
</protein>
<evidence type="ECO:0000313" key="3">
    <source>
        <dbReference type="Proteomes" id="UP000722485"/>
    </source>
</evidence>
<dbReference type="Proteomes" id="UP000722485">
    <property type="component" value="Unassembled WGS sequence"/>
</dbReference>